<dbReference type="NCBIfam" id="TIGR02521">
    <property type="entry name" value="type_IV_pilW"/>
    <property type="match status" value="1"/>
</dbReference>
<keyword evidence="3" id="KW-1185">Reference proteome</keyword>
<dbReference type="SUPFAM" id="SSF48452">
    <property type="entry name" value="TPR-like"/>
    <property type="match status" value="1"/>
</dbReference>
<accession>A0ABY6N6T7</accession>
<proteinExistence type="predicted"/>
<reference evidence="2" key="1">
    <citation type="submission" date="2022-06" db="EMBL/GenBank/DDBJ databases">
        <title>Alkalimarinus sp. nov., isolated from gut of a Alitta virens.</title>
        <authorList>
            <person name="Yang A.I."/>
            <person name="Shin N.-R."/>
        </authorList>
    </citation>
    <scope>NUCLEOTIDE SEQUENCE</scope>
    <source>
        <strain evidence="2">A2M4</strain>
    </source>
</reference>
<organism evidence="2 3">
    <name type="scientific">Alkalimarinus alittae</name>
    <dbReference type="NCBI Taxonomy" id="2961619"/>
    <lineage>
        <taxon>Bacteria</taxon>
        <taxon>Pseudomonadati</taxon>
        <taxon>Pseudomonadota</taxon>
        <taxon>Gammaproteobacteria</taxon>
        <taxon>Alteromonadales</taxon>
        <taxon>Alteromonadaceae</taxon>
        <taxon>Alkalimarinus</taxon>
    </lineage>
</organism>
<gene>
    <name evidence="2" type="primary">pilW</name>
    <name evidence="2" type="ORF">NKI27_08250</name>
</gene>
<dbReference type="EMBL" id="CP100390">
    <property type="protein sequence ID" value="UZE97712.1"/>
    <property type="molecule type" value="Genomic_DNA"/>
</dbReference>
<evidence type="ECO:0000313" key="2">
    <source>
        <dbReference type="EMBL" id="UZE97712.1"/>
    </source>
</evidence>
<dbReference type="InterPro" id="IPR019734">
    <property type="entry name" value="TPR_rpt"/>
</dbReference>
<evidence type="ECO:0000256" key="1">
    <source>
        <dbReference type="PROSITE-ProRule" id="PRU00339"/>
    </source>
</evidence>
<sequence>MKFYFIGFLVFILSGCVTTTDSAFSRKADEGKAVQNYIQLGLAYIQRDDFEKARANIGRALEIDSDSSEAYAALGLLYQQQAENELAEEHFKKAIKLDAKNTRGRTFYASFLYRVERYSEALEQFELAGTDTDYPRRSVIFINVAQCYLKLDQSDQAVKAYEKALSLDRNQAQALIGITQLLVQKGEYLKGQQYYNRMVNVIRSSGMTHSAKSLWLGIELARHFNDRGQESSYALLLKKLYPESQEYKQYRALK</sequence>
<feature type="repeat" description="TPR" evidence="1">
    <location>
        <begin position="34"/>
        <end position="67"/>
    </location>
</feature>
<name>A0ABY6N6T7_9ALTE</name>
<dbReference type="PANTHER" id="PTHR12558:SF13">
    <property type="entry name" value="CELL DIVISION CYCLE PROTEIN 27 HOMOLOG"/>
    <property type="match status" value="1"/>
</dbReference>
<dbReference type="PANTHER" id="PTHR12558">
    <property type="entry name" value="CELL DIVISION CYCLE 16,23,27"/>
    <property type="match status" value="1"/>
</dbReference>
<feature type="repeat" description="TPR" evidence="1">
    <location>
        <begin position="68"/>
        <end position="101"/>
    </location>
</feature>
<evidence type="ECO:0000313" key="3">
    <source>
        <dbReference type="Proteomes" id="UP001163739"/>
    </source>
</evidence>
<feature type="repeat" description="TPR" evidence="1">
    <location>
        <begin position="138"/>
        <end position="171"/>
    </location>
</feature>
<dbReference type="SMART" id="SM00028">
    <property type="entry name" value="TPR"/>
    <property type="match status" value="3"/>
</dbReference>
<dbReference type="PROSITE" id="PS51257">
    <property type="entry name" value="PROKAR_LIPOPROTEIN"/>
    <property type="match status" value="1"/>
</dbReference>
<dbReference type="PROSITE" id="PS50005">
    <property type="entry name" value="TPR"/>
    <property type="match status" value="3"/>
</dbReference>
<dbReference type="Proteomes" id="UP001163739">
    <property type="component" value="Chromosome"/>
</dbReference>
<dbReference type="InterPro" id="IPR011990">
    <property type="entry name" value="TPR-like_helical_dom_sf"/>
</dbReference>
<dbReference type="Pfam" id="PF00515">
    <property type="entry name" value="TPR_1"/>
    <property type="match status" value="1"/>
</dbReference>
<dbReference type="Pfam" id="PF13414">
    <property type="entry name" value="TPR_11"/>
    <property type="match status" value="1"/>
</dbReference>
<keyword evidence="1" id="KW-0802">TPR repeat</keyword>
<protein>
    <submittedName>
        <fullName evidence="2">Type IV pilus biogenesis/stability protein PilW</fullName>
    </submittedName>
</protein>
<dbReference type="RefSeq" id="WP_265049188.1">
    <property type="nucleotide sequence ID" value="NZ_CP100390.1"/>
</dbReference>
<dbReference type="Gene3D" id="1.25.40.10">
    <property type="entry name" value="Tetratricopeptide repeat domain"/>
    <property type="match status" value="1"/>
</dbReference>
<dbReference type="InterPro" id="IPR013360">
    <property type="entry name" value="Pilus_4_PilW"/>
</dbReference>